<dbReference type="RefSeq" id="WP_082891668.1">
    <property type="nucleotide sequence ID" value="NZ_JAJCIQ010000028.1"/>
</dbReference>
<dbReference type="InterPro" id="IPR043756">
    <property type="entry name" value="DUF5702"/>
</dbReference>
<gene>
    <name evidence="2" type="ORF">LIZ65_19695</name>
</gene>
<feature type="coiled-coil region" evidence="1">
    <location>
        <begin position="139"/>
        <end position="166"/>
    </location>
</feature>
<keyword evidence="1" id="KW-0175">Coiled coil</keyword>
<dbReference type="Proteomes" id="UP001299546">
    <property type="component" value="Unassembled WGS sequence"/>
</dbReference>
<evidence type="ECO:0000256" key="1">
    <source>
        <dbReference type="SAM" id="Coils"/>
    </source>
</evidence>
<evidence type="ECO:0000313" key="3">
    <source>
        <dbReference type="Proteomes" id="UP001299546"/>
    </source>
</evidence>
<organism evidence="2 3">
    <name type="scientific">Bariatricus massiliensis</name>
    <dbReference type="NCBI Taxonomy" id="1745713"/>
    <lineage>
        <taxon>Bacteria</taxon>
        <taxon>Bacillati</taxon>
        <taxon>Bacillota</taxon>
        <taxon>Clostridia</taxon>
        <taxon>Lachnospirales</taxon>
        <taxon>Lachnospiraceae</taxon>
        <taxon>Bariatricus</taxon>
    </lineage>
</organism>
<name>A0ABS8DM24_9FIRM</name>
<evidence type="ECO:0000313" key="2">
    <source>
        <dbReference type="EMBL" id="MCB7389510.1"/>
    </source>
</evidence>
<accession>A0ABS8DM24</accession>
<reference evidence="2 3" key="1">
    <citation type="submission" date="2021-10" db="EMBL/GenBank/DDBJ databases">
        <title>Collection of gut derived symbiotic bacterial strains cultured from healthy donors.</title>
        <authorList>
            <person name="Lin H."/>
            <person name="Littmann E."/>
            <person name="Kohout C."/>
            <person name="Pamer E.G."/>
        </authorList>
    </citation>
    <scope>NUCLEOTIDE SEQUENCE [LARGE SCALE GENOMIC DNA]</scope>
    <source>
        <strain evidence="2 3">DFI.1.165</strain>
    </source>
</reference>
<keyword evidence="3" id="KW-1185">Reference proteome</keyword>
<dbReference type="Pfam" id="PF18960">
    <property type="entry name" value="DUF5702"/>
    <property type="match status" value="1"/>
</dbReference>
<protein>
    <submittedName>
        <fullName evidence="2">DUF5702 domain-containing protein</fullName>
    </submittedName>
</protein>
<dbReference type="EMBL" id="JAJCIS010000029">
    <property type="protein sequence ID" value="MCB7389510.1"/>
    <property type="molecule type" value="Genomic_DNA"/>
</dbReference>
<proteinExistence type="predicted"/>
<comment type="caution">
    <text evidence="2">The sequence shown here is derived from an EMBL/GenBank/DDBJ whole genome shotgun (WGS) entry which is preliminary data.</text>
</comment>
<sequence>MKKMVKGEITVFLSMIFLLLLTLVGAVIESASIQVLKNEKRAAAGRAVESVFAEFQTTLLENYDIFAVEGTYETGHWSEENILNRLAFYGAENMDSEIEKIEYLSDHSGQAFYQQAVEYEKEKYGVDVAESLAGGLSVWKDQKENAEEYEKENTRTSAELDTLLNEAEEKLPEEDNPIEAVGKIRNGKMLDIVLPQSFVVSQKAVDASGMVSRRSLNTGRGSFPEPTNKIPSSIFFNLYLLDKFICASDESNNRPLAYELEYLLEGKANDSENLESVVKKLLLLRFGPNYGYLCTDTAKKAEAETLAAGLCTLLTVPGVTEIVKQAILLAWAYGEGIMDVRSLLSGRRVPLIKSKESWQLPLTGLLTLGASGDINEGKDWEGGYTYQRYLQMLLLLEKKELLTMRALDLIETNLRTRLAKDFFRADTCITKLETKNRCSMRRGITYNFKTRFMYQ</sequence>